<keyword evidence="2" id="KW-1185">Reference proteome</keyword>
<evidence type="ECO:0000313" key="2">
    <source>
        <dbReference type="Proteomes" id="UP001055115"/>
    </source>
</evidence>
<dbReference type="Proteomes" id="UP001055115">
    <property type="component" value="Unassembled WGS sequence"/>
</dbReference>
<evidence type="ECO:0000313" key="1">
    <source>
        <dbReference type="EMBL" id="GKT45684.1"/>
    </source>
</evidence>
<comment type="caution">
    <text evidence="1">The sequence shown here is derived from an EMBL/GenBank/DDBJ whole genome shotgun (WGS) entry which is preliminary data.</text>
</comment>
<dbReference type="AlphaFoldDB" id="A0AA37LE17"/>
<protein>
    <submittedName>
        <fullName evidence="1">Uncharacterized protein</fullName>
    </submittedName>
</protein>
<organism evidence="1 2">
    <name type="scientific">Colletotrichum spaethianum</name>
    <dbReference type="NCBI Taxonomy" id="700344"/>
    <lineage>
        <taxon>Eukaryota</taxon>
        <taxon>Fungi</taxon>
        <taxon>Dikarya</taxon>
        <taxon>Ascomycota</taxon>
        <taxon>Pezizomycotina</taxon>
        <taxon>Sordariomycetes</taxon>
        <taxon>Hypocreomycetidae</taxon>
        <taxon>Glomerellales</taxon>
        <taxon>Glomerellaceae</taxon>
        <taxon>Colletotrichum</taxon>
        <taxon>Colletotrichum spaethianum species complex</taxon>
    </lineage>
</organism>
<dbReference type="RefSeq" id="XP_049128034.1">
    <property type="nucleotide sequence ID" value="XM_049272077.1"/>
</dbReference>
<reference evidence="1 2" key="1">
    <citation type="submission" date="2022-03" db="EMBL/GenBank/DDBJ databases">
        <title>Genome data of Colletotrichum spp.</title>
        <authorList>
            <person name="Utami Y.D."/>
            <person name="Hiruma K."/>
        </authorList>
    </citation>
    <scope>NUCLEOTIDE SEQUENCE [LARGE SCALE GENOMIC DNA]</scope>
    <source>
        <strain evidence="1 2">MAFF 239500</strain>
    </source>
</reference>
<dbReference type="GeneID" id="73326667"/>
<sequence>MNPVSRNALFDQTGLDFFAKNTGDLELANVVFQLKPLARVPFARHELEATVEKIDVLGLFLDIELILAAWVTD</sequence>
<proteinExistence type="predicted"/>
<name>A0AA37LE17_9PEZI</name>
<accession>A0AA37LE17</accession>
<gene>
    <name evidence="1" type="ORF">ColSpa_05865</name>
</gene>
<dbReference type="EMBL" id="BQXU01000013">
    <property type="protein sequence ID" value="GKT45684.1"/>
    <property type="molecule type" value="Genomic_DNA"/>
</dbReference>